<feature type="non-terminal residue" evidence="1">
    <location>
        <position position="108"/>
    </location>
</feature>
<dbReference type="EMBL" id="CAJVPS010045761">
    <property type="protein sequence ID" value="CAG8760005.1"/>
    <property type="molecule type" value="Genomic_DNA"/>
</dbReference>
<protein>
    <submittedName>
        <fullName evidence="1">1375_t:CDS:1</fullName>
    </submittedName>
</protein>
<name>A0A9N9J1Y6_9GLOM</name>
<feature type="non-terminal residue" evidence="1">
    <location>
        <position position="1"/>
    </location>
</feature>
<keyword evidence="2" id="KW-1185">Reference proteome</keyword>
<accession>A0A9N9J1Y6</accession>
<comment type="caution">
    <text evidence="1">The sequence shown here is derived from an EMBL/GenBank/DDBJ whole genome shotgun (WGS) entry which is preliminary data.</text>
</comment>
<dbReference type="Proteomes" id="UP000789508">
    <property type="component" value="Unassembled WGS sequence"/>
</dbReference>
<dbReference type="OrthoDB" id="2442318at2759"/>
<sequence>DSCGDFHYQILSQIQIELNDPTITQNNYVLAYKVAKETGAGTQIINESSCWVTEAGHLKLTGMHYTTWAGAIITDIDTPPSHAIFTSPPKIRGISNSNQLLLQPLQQS</sequence>
<gene>
    <name evidence="1" type="ORF">ALEPTO_LOCUS13641</name>
</gene>
<dbReference type="AlphaFoldDB" id="A0A9N9J1Y6"/>
<proteinExistence type="predicted"/>
<evidence type="ECO:0000313" key="2">
    <source>
        <dbReference type="Proteomes" id="UP000789508"/>
    </source>
</evidence>
<reference evidence="1" key="1">
    <citation type="submission" date="2021-06" db="EMBL/GenBank/DDBJ databases">
        <authorList>
            <person name="Kallberg Y."/>
            <person name="Tangrot J."/>
            <person name="Rosling A."/>
        </authorList>
    </citation>
    <scope>NUCLEOTIDE SEQUENCE</scope>
    <source>
        <strain evidence="1">FL130A</strain>
    </source>
</reference>
<organism evidence="1 2">
    <name type="scientific">Ambispora leptoticha</name>
    <dbReference type="NCBI Taxonomy" id="144679"/>
    <lineage>
        <taxon>Eukaryota</taxon>
        <taxon>Fungi</taxon>
        <taxon>Fungi incertae sedis</taxon>
        <taxon>Mucoromycota</taxon>
        <taxon>Glomeromycotina</taxon>
        <taxon>Glomeromycetes</taxon>
        <taxon>Archaeosporales</taxon>
        <taxon>Ambisporaceae</taxon>
        <taxon>Ambispora</taxon>
    </lineage>
</organism>
<evidence type="ECO:0000313" key="1">
    <source>
        <dbReference type="EMBL" id="CAG8760005.1"/>
    </source>
</evidence>